<keyword evidence="1" id="KW-0496">Mitochondrion</keyword>
<protein>
    <submittedName>
        <fullName evidence="1">Uncharacterized protein</fullName>
    </submittedName>
</protein>
<sequence length="118" mass="13432">MFLKQDLMIYHKLTKEHAIALHLLSKKLRRIGKKSGWLFVSLYCKQAAASLMNAYGGDSIIHPSSPSLTRKGYPRIISAFHRKRIYKRDGVSDLLVKLYLSIFSVSKVILLATKISKI</sequence>
<reference evidence="1" key="1">
    <citation type="submission" date="2017-03" db="EMBL/GenBank/DDBJ databases">
        <title>The mitochondrial genome of the carnivorous plant Utricularia reniformis (Lentibulariaceae): structure, comparative analysis and evolutionary landmarks.</title>
        <authorList>
            <person name="Silva S.R."/>
            <person name="Alvarenga D.O."/>
            <person name="Michael T.P."/>
            <person name="Miranda V.F.O."/>
            <person name="Varani A.M."/>
        </authorList>
    </citation>
    <scope>NUCLEOTIDE SEQUENCE</scope>
</reference>
<dbReference type="EMBL" id="KY774314">
    <property type="protein sequence ID" value="ART31710.1"/>
    <property type="molecule type" value="Genomic_DNA"/>
</dbReference>
<gene>
    <name evidence="1" type="ORF">AEK19_MT1520</name>
</gene>
<organism evidence="1">
    <name type="scientific">Utricularia reniformis</name>
    <dbReference type="NCBI Taxonomy" id="192314"/>
    <lineage>
        <taxon>Eukaryota</taxon>
        <taxon>Viridiplantae</taxon>
        <taxon>Streptophyta</taxon>
        <taxon>Embryophyta</taxon>
        <taxon>Tracheophyta</taxon>
        <taxon>Spermatophyta</taxon>
        <taxon>Magnoliopsida</taxon>
        <taxon>eudicotyledons</taxon>
        <taxon>Gunneridae</taxon>
        <taxon>Pentapetalae</taxon>
        <taxon>asterids</taxon>
        <taxon>lamiids</taxon>
        <taxon>Lamiales</taxon>
        <taxon>Lentibulariaceae</taxon>
        <taxon>Utricularia</taxon>
    </lineage>
</organism>
<evidence type="ECO:0000313" key="1">
    <source>
        <dbReference type="EMBL" id="ART31710.1"/>
    </source>
</evidence>
<name>A0A1Y0B2T6_9LAMI</name>
<dbReference type="AlphaFoldDB" id="A0A1Y0B2T6"/>
<geneLocation type="mitochondrion" evidence="1"/>
<accession>A0A1Y0B2T6</accession>
<proteinExistence type="predicted"/>